<dbReference type="STRING" id="1537102.L1LAM2"/>
<dbReference type="eggNOG" id="KOG2486">
    <property type="taxonomic scope" value="Eukaryota"/>
</dbReference>
<evidence type="ECO:0000256" key="8">
    <source>
        <dbReference type="ARBA" id="ARBA00023210"/>
    </source>
</evidence>
<dbReference type="GO" id="GO:0046872">
    <property type="term" value="F:metal ion binding"/>
    <property type="evidence" value="ECO:0007669"/>
    <property type="project" value="UniProtKB-KW"/>
</dbReference>
<dbReference type="Proteomes" id="UP000031512">
    <property type="component" value="Unassembled WGS sequence"/>
</dbReference>
<dbReference type="InterPro" id="IPR027417">
    <property type="entry name" value="P-loop_NTPase"/>
</dbReference>
<evidence type="ECO:0000313" key="11">
    <source>
        <dbReference type="EMBL" id="EKX72325.1"/>
    </source>
</evidence>
<keyword evidence="9" id="KW-0131">Cell cycle</keyword>
<dbReference type="CDD" id="cd01876">
    <property type="entry name" value="YihA_EngB"/>
    <property type="match status" value="1"/>
</dbReference>
<evidence type="ECO:0000256" key="2">
    <source>
        <dbReference type="ARBA" id="ARBA00009638"/>
    </source>
</evidence>
<evidence type="ECO:0000256" key="1">
    <source>
        <dbReference type="ARBA" id="ARBA00001946"/>
    </source>
</evidence>
<proteinExistence type="inferred from homology"/>
<sequence>MLLYSKVLLNALESAGKTAKIRFSEDTLKEVITKTLGKPTSSDEIRYFKSTRRTRALAPCIFGHLRPKVKLVASALEASELPKSTLPEIAFYGRSNVGKSLLINAVLGKHGFCDVKDLPGTTRKLFFYKVCSPGRVMLVDMPGYGYSVCSEDVSILYNEFSLWYIKNRENLKLLVLLIDGRVGLKRSDFEVINFCDKYKVRWLPVISKCDAVKPVLLAKMIQKVRFDTQQFRFMLTHAIPVSGMKMQNLDELRNILGEFKAIPTIEKPPLEPKKDAKEPKTKTSKKLLYNYLPEEKRLPLAYIPENATSSPTQPVSQSAPIKAAESKDAVKATGTGSHSLKDIILGSLDDIYAKMGFKDELLASTCTDSEEAVDDSLVPSNFTPEASFGAGYKINKGYIEIANYSYKSLELDKKNSENALVTKSTQDGLENGSQLIDGDIQFELSVNIGDTLEYVATDDENAPQKSNLVAEKIASFERKLSSGLLKFSKIGRPQFKRSYKRVFSMFKPKNAKKYMYITKTNEKVDNWRKIYNKWSKWSRRHPDLARYVYLAAGSI</sequence>
<dbReference type="InterPro" id="IPR030393">
    <property type="entry name" value="G_ENGB_dom"/>
</dbReference>
<comment type="cofactor">
    <cofactor evidence="1">
        <name>Mg(2+)</name>
        <dbReference type="ChEBI" id="CHEBI:18420"/>
    </cofactor>
</comment>
<accession>L1LAM2</accession>
<name>L1LAM2_THEEQ</name>
<evidence type="ECO:0000256" key="7">
    <source>
        <dbReference type="ARBA" id="ARBA00023134"/>
    </source>
</evidence>
<feature type="domain" description="EngB-type G" evidence="10">
    <location>
        <begin position="85"/>
        <end position="262"/>
    </location>
</feature>
<dbReference type="GeneID" id="15805098"/>
<comment type="caution">
    <text evidence="11">The sequence shown here is derived from an EMBL/GenBank/DDBJ whole genome shotgun (WGS) entry which is preliminary data.</text>
</comment>
<evidence type="ECO:0000256" key="6">
    <source>
        <dbReference type="ARBA" id="ARBA00022842"/>
    </source>
</evidence>
<dbReference type="NCBIfam" id="TIGR03598">
    <property type="entry name" value="GTPase_YsxC"/>
    <property type="match status" value="1"/>
</dbReference>
<evidence type="ECO:0000313" key="12">
    <source>
        <dbReference type="Proteomes" id="UP000031512"/>
    </source>
</evidence>
<dbReference type="InterPro" id="IPR006073">
    <property type="entry name" value="GTP-bd"/>
</dbReference>
<keyword evidence="7" id="KW-0342">GTP-binding</keyword>
<gene>
    <name evidence="11" type="ORF">BEWA_047910</name>
</gene>
<keyword evidence="4" id="KW-0479">Metal-binding</keyword>
<keyword evidence="12" id="KW-1185">Reference proteome</keyword>
<dbReference type="PANTHER" id="PTHR11649:SF13">
    <property type="entry name" value="ENGB-TYPE G DOMAIN-CONTAINING PROTEIN"/>
    <property type="match status" value="1"/>
</dbReference>
<dbReference type="KEGG" id="beq:BEWA_047910"/>
<dbReference type="PROSITE" id="PS51706">
    <property type="entry name" value="G_ENGB"/>
    <property type="match status" value="1"/>
</dbReference>
<evidence type="ECO:0000256" key="5">
    <source>
        <dbReference type="ARBA" id="ARBA00022741"/>
    </source>
</evidence>
<dbReference type="SUPFAM" id="SSF52540">
    <property type="entry name" value="P-loop containing nucleoside triphosphate hydrolases"/>
    <property type="match status" value="1"/>
</dbReference>
<dbReference type="OrthoDB" id="360661at2759"/>
<evidence type="ECO:0000256" key="9">
    <source>
        <dbReference type="ARBA" id="ARBA00023306"/>
    </source>
</evidence>
<dbReference type="RefSeq" id="XP_004831777.1">
    <property type="nucleotide sequence ID" value="XM_004831720.1"/>
</dbReference>
<dbReference type="EMBL" id="ACOU01000007">
    <property type="protein sequence ID" value="EKX72325.1"/>
    <property type="molecule type" value="Genomic_DNA"/>
</dbReference>
<dbReference type="GO" id="GO:0051301">
    <property type="term" value="P:cell division"/>
    <property type="evidence" value="ECO:0007669"/>
    <property type="project" value="UniProtKB-KW"/>
</dbReference>
<dbReference type="AlphaFoldDB" id="L1LAM2"/>
<organism evidence="11 12">
    <name type="scientific">Theileria equi strain WA</name>
    <dbReference type="NCBI Taxonomy" id="1537102"/>
    <lineage>
        <taxon>Eukaryota</taxon>
        <taxon>Sar</taxon>
        <taxon>Alveolata</taxon>
        <taxon>Apicomplexa</taxon>
        <taxon>Aconoidasida</taxon>
        <taxon>Piroplasmida</taxon>
        <taxon>Theileriidae</taxon>
        <taxon>Theileria</taxon>
    </lineage>
</organism>
<keyword evidence="5" id="KW-0547">Nucleotide-binding</keyword>
<dbReference type="PANTHER" id="PTHR11649">
    <property type="entry name" value="MSS1/TRME-RELATED GTP-BINDING PROTEIN"/>
    <property type="match status" value="1"/>
</dbReference>
<comment type="similarity">
    <text evidence="2">Belongs to the TRAFAC class TrmE-Era-EngA-EngB-Septin-like GTPase superfamily. EngB GTPase family.</text>
</comment>
<evidence type="ECO:0000256" key="4">
    <source>
        <dbReference type="ARBA" id="ARBA00022723"/>
    </source>
</evidence>
<keyword evidence="3" id="KW-0132">Cell division</keyword>
<dbReference type="InterPro" id="IPR019987">
    <property type="entry name" value="GTP-bd_ribosome_bio_YsxC"/>
</dbReference>
<keyword evidence="8" id="KW-0717">Septation</keyword>
<evidence type="ECO:0000256" key="3">
    <source>
        <dbReference type="ARBA" id="ARBA00022618"/>
    </source>
</evidence>
<dbReference type="Gene3D" id="3.40.50.300">
    <property type="entry name" value="P-loop containing nucleotide triphosphate hydrolases"/>
    <property type="match status" value="1"/>
</dbReference>
<dbReference type="Pfam" id="PF01926">
    <property type="entry name" value="MMR_HSR1"/>
    <property type="match status" value="1"/>
</dbReference>
<dbReference type="VEuPathDB" id="PiroplasmaDB:BEWA_047910"/>
<reference evidence="11 12" key="1">
    <citation type="journal article" date="2012" name="BMC Genomics">
        <title>Comparative genomic analysis and phylogenetic position of Theileria equi.</title>
        <authorList>
            <person name="Kappmeyer L.S."/>
            <person name="Thiagarajan M."/>
            <person name="Herndon D.R."/>
            <person name="Ramsay J.D."/>
            <person name="Caler E."/>
            <person name="Djikeng A."/>
            <person name="Gillespie J.J."/>
            <person name="Lau A.O."/>
            <person name="Roalson E.H."/>
            <person name="Silva J.C."/>
            <person name="Silva M.G."/>
            <person name="Suarez C.E."/>
            <person name="Ueti M.W."/>
            <person name="Nene V.M."/>
            <person name="Mealey R.H."/>
            <person name="Knowles D.P."/>
            <person name="Brayton K.A."/>
        </authorList>
    </citation>
    <scope>NUCLEOTIDE SEQUENCE [LARGE SCALE GENOMIC DNA]</scope>
    <source>
        <strain evidence="11 12">WA</strain>
    </source>
</reference>
<keyword evidence="6" id="KW-0460">Magnesium</keyword>
<evidence type="ECO:0000259" key="10">
    <source>
        <dbReference type="PROSITE" id="PS51706"/>
    </source>
</evidence>
<protein>
    <recommendedName>
        <fullName evidence="10">EngB-type G domain-containing protein</fullName>
    </recommendedName>
</protein>
<dbReference type="GO" id="GO:0005525">
    <property type="term" value="F:GTP binding"/>
    <property type="evidence" value="ECO:0007669"/>
    <property type="project" value="UniProtKB-KW"/>
</dbReference>